<dbReference type="InterPro" id="IPR050908">
    <property type="entry name" value="SmbC-like"/>
</dbReference>
<dbReference type="RefSeq" id="WP_126996093.1">
    <property type="nucleotide sequence ID" value="NZ_CP034346.1"/>
</dbReference>
<dbReference type="OrthoDB" id="5337216at2"/>
<name>A0A3S9UUG4_9BACL</name>
<dbReference type="Pfam" id="PF06445">
    <property type="entry name" value="GyrI-like"/>
    <property type="match status" value="1"/>
</dbReference>
<keyword evidence="3" id="KW-1185">Reference proteome</keyword>
<proteinExistence type="predicted"/>
<dbReference type="PANTHER" id="PTHR40055:SF1">
    <property type="entry name" value="TRANSCRIPTIONAL REGULATOR YGIV-RELATED"/>
    <property type="match status" value="1"/>
</dbReference>
<dbReference type="AlphaFoldDB" id="A0A3S9UUG4"/>
<dbReference type="PANTHER" id="PTHR40055">
    <property type="entry name" value="TRANSCRIPTIONAL REGULATOR YGIV-RELATED"/>
    <property type="match status" value="1"/>
</dbReference>
<dbReference type="InterPro" id="IPR029442">
    <property type="entry name" value="GyrI-like"/>
</dbReference>
<evidence type="ECO:0000313" key="3">
    <source>
        <dbReference type="Proteomes" id="UP000270678"/>
    </source>
</evidence>
<feature type="domain" description="AraC effector-binding" evidence="1">
    <location>
        <begin position="1"/>
        <end position="149"/>
    </location>
</feature>
<protein>
    <submittedName>
        <fullName evidence="2">DNA gyrase inhibitor</fullName>
    </submittedName>
</protein>
<dbReference type="SUPFAM" id="SSF55136">
    <property type="entry name" value="Probable bacterial effector-binding domain"/>
    <property type="match status" value="1"/>
</dbReference>
<evidence type="ECO:0000259" key="1">
    <source>
        <dbReference type="SMART" id="SM00871"/>
    </source>
</evidence>
<gene>
    <name evidence="2" type="ORF">EI981_05340</name>
</gene>
<dbReference type="Proteomes" id="UP000270678">
    <property type="component" value="Chromosome"/>
</dbReference>
<accession>A0A3S9UUG4</accession>
<organism evidence="2 3">
    <name type="scientific">Paenibacillus lutimineralis</name>
    <dbReference type="NCBI Taxonomy" id="2707005"/>
    <lineage>
        <taxon>Bacteria</taxon>
        <taxon>Bacillati</taxon>
        <taxon>Bacillota</taxon>
        <taxon>Bacilli</taxon>
        <taxon>Bacillales</taxon>
        <taxon>Paenibacillaceae</taxon>
        <taxon>Paenibacillus</taxon>
    </lineage>
</organism>
<dbReference type="InterPro" id="IPR010499">
    <property type="entry name" value="AraC_E-bd"/>
</dbReference>
<sequence>MSIKVEVIPQYRIAYVRQTGPYGPANIQAMETLKKWAKEKNLLTASTILLGIPQDNPETTLPENCRFDACIVLSEDYPLDDAICEGILPRGEYVIFKVKHTAEDIQKAWSDIFPALQNSGYQMDRKPIIERYIGDMTHNEFCEICVPVQPTTEP</sequence>
<reference evidence="3" key="1">
    <citation type="submission" date="2018-12" db="EMBL/GenBank/DDBJ databases">
        <title>Complete genome sequence of Paenibacillus sp. MBLB1234.</title>
        <authorList>
            <person name="Nam Y.-D."/>
            <person name="Kang J."/>
            <person name="Chung W.-H."/>
            <person name="Park Y.S."/>
        </authorList>
    </citation>
    <scope>NUCLEOTIDE SEQUENCE [LARGE SCALE GENOMIC DNA]</scope>
    <source>
        <strain evidence="3">MBLB1234</strain>
    </source>
</reference>
<dbReference type="InterPro" id="IPR011256">
    <property type="entry name" value="Reg_factor_effector_dom_sf"/>
</dbReference>
<dbReference type="KEGG" id="plut:EI981_05340"/>
<dbReference type="Gene3D" id="3.20.80.10">
    <property type="entry name" value="Regulatory factor, effector binding domain"/>
    <property type="match status" value="1"/>
</dbReference>
<evidence type="ECO:0000313" key="2">
    <source>
        <dbReference type="EMBL" id="AZS13930.1"/>
    </source>
</evidence>
<dbReference type="SMART" id="SM00871">
    <property type="entry name" value="AraC_E_bind"/>
    <property type="match status" value="1"/>
</dbReference>
<dbReference type="EMBL" id="CP034346">
    <property type="protein sequence ID" value="AZS13930.1"/>
    <property type="molecule type" value="Genomic_DNA"/>
</dbReference>